<dbReference type="OrthoDB" id="5593192at2"/>
<protein>
    <submittedName>
        <fullName evidence="3">CopG family transcriptional regulator</fullName>
    </submittedName>
</protein>
<dbReference type="AlphaFoldDB" id="A0A1E5IWY2"/>
<sequence>MGLADLKKNSTQSSAQRSGQRPLQMSLDALIEDFIDDATHYAAGQSEQVQRMAQVIELETGFSGLFDKESTPVKAQQKVVPKGNMPYRKATFTLSESAIAHLAELASGCDIAKSKLIRFLIEHHYSLSDAERSQKERSILVD</sequence>
<organism evidence="3 4">
    <name type="scientific">Shewanella colwelliana</name>
    <name type="common">Alteromonas colwelliana</name>
    <dbReference type="NCBI Taxonomy" id="23"/>
    <lineage>
        <taxon>Bacteria</taxon>
        <taxon>Pseudomonadati</taxon>
        <taxon>Pseudomonadota</taxon>
        <taxon>Gammaproteobacteria</taxon>
        <taxon>Alteromonadales</taxon>
        <taxon>Shewanellaceae</taxon>
        <taxon>Shewanella</taxon>
    </lineage>
</organism>
<evidence type="ECO:0000313" key="2">
    <source>
        <dbReference type="EMBL" id="GIU45991.1"/>
    </source>
</evidence>
<dbReference type="STRING" id="23.BEL05_19600"/>
<feature type="compositionally biased region" description="Polar residues" evidence="1">
    <location>
        <begin position="9"/>
        <end position="22"/>
    </location>
</feature>
<feature type="region of interest" description="Disordered" evidence="1">
    <location>
        <begin position="1"/>
        <end position="22"/>
    </location>
</feature>
<reference evidence="3 4" key="1">
    <citation type="submission" date="2016-07" db="EMBL/GenBank/DDBJ databases">
        <title>Whole-genome of two Shewanella species isolated from a digestive organ of sea cucumber Apostichopus japonicus Selenka 1867.</title>
        <authorList>
            <person name="Hong H.-H."/>
            <person name="Choi H."/>
            <person name="Cheon S."/>
            <person name="Oh J.-S."/>
            <person name="Lee H.-G."/>
            <person name="Park C."/>
        </authorList>
    </citation>
    <scope>NUCLEOTIDE SEQUENCE [LARGE SCALE GENOMIC DNA]</scope>
    <source>
        <strain evidence="3 4">CSB03KR</strain>
    </source>
</reference>
<reference evidence="2 5" key="2">
    <citation type="submission" date="2021-05" db="EMBL/GenBank/DDBJ databases">
        <title>Molecular characterization for Shewanella algae harboring chromosomal blaOXA-55-like strains isolated from clinical and environment sample.</title>
        <authorList>
            <person name="Ohama Y."/>
            <person name="Aoki K."/>
            <person name="Harada S."/>
            <person name="Moriya K."/>
            <person name="Ishii Y."/>
            <person name="Tateda K."/>
        </authorList>
    </citation>
    <scope>NUCLEOTIDE SEQUENCE [LARGE SCALE GENOMIC DNA]</scope>
    <source>
        <strain evidence="2 5">MBTL60-118</strain>
    </source>
</reference>
<keyword evidence="5" id="KW-1185">Reference proteome</keyword>
<name>A0A1E5IWY2_SHECO</name>
<accession>A0A1E5IWY2</accession>
<dbReference type="Proteomes" id="UP000095230">
    <property type="component" value="Unassembled WGS sequence"/>
</dbReference>
<evidence type="ECO:0000313" key="5">
    <source>
        <dbReference type="Proteomes" id="UP000773469"/>
    </source>
</evidence>
<evidence type="ECO:0000256" key="1">
    <source>
        <dbReference type="SAM" id="MobiDB-lite"/>
    </source>
</evidence>
<dbReference type="Proteomes" id="UP000773469">
    <property type="component" value="Unassembled WGS sequence"/>
</dbReference>
<dbReference type="RefSeq" id="WP_069670801.1">
    <property type="nucleotide sequence ID" value="NZ_BPEU01000036.1"/>
</dbReference>
<dbReference type="EMBL" id="MCBT01000018">
    <property type="protein sequence ID" value="OEG74638.1"/>
    <property type="molecule type" value="Genomic_DNA"/>
</dbReference>
<evidence type="ECO:0000313" key="3">
    <source>
        <dbReference type="EMBL" id="OEG74638.1"/>
    </source>
</evidence>
<evidence type="ECO:0000313" key="4">
    <source>
        <dbReference type="Proteomes" id="UP000095230"/>
    </source>
</evidence>
<proteinExistence type="predicted"/>
<dbReference type="EMBL" id="BPEU01000036">
    <property type="protein sequence ID" value="GIU45991.1"/>
    <property type="molecule type" value="Genomic_DNA"/>
</dbReference>
<gene>
    <name evidence="3" type="ORF">BEL05_19600</name>
    <name evidence="2" type="ORF">TUM3794_37550</name>
</gene>
<comment type="caution">
    <text evidence="3">The sequence shown here is derived from an EMBL/GenBank/DDBJ whole genome shotgun (WGS) entry which is preliminary data.</text>
</comment>